<feature type="region of interest" description="Disordered" evidence="1">
    <location>
        <begin position="1"/>
        <end position="21"/>
    </location>
</feature>
<dbReference type="InterPro" id="IPR009050">
    <property type="entry name" value="Globin-like_sf"/>
</dbReference>
<dbReference type="EMBL" id="VLLF01000004">
    <property type="protein sequence ID" value="TWI87566.1"/>
    <property type="molecule type" value="Genomic_DNA"/>
</dbReference>
<name>A0A562T3J1_9HYPH</name>
<feature type="compositionally biased region" description="Polar residues" evidence="1">
    <location>
        <begin position="1"/>
        <end position="14"/>
    </location>
</feature>
<keyword evidence="3" id="KW-1185">Reference proteome</keyword>
<evidence type="ECO:0000256" key="1">
    <source>
        <dbReference type="SAM" id="MobiDB-lite"/>
    </source>
</evidence>
<dbReference type="OrthoDB" id="25954at2"/>
<dbReference type="RefSeq" id="WP_145343009.1">
    <property type="nucleotide sequence ID" value="NZ_SMLY01000071.1"/>
</dbReference>
<dbReference type="SUPFAM" id="SSF46458">
    <property type="entry name" value="Globin-like"/>
    <property type="match status" value="1"/>
</dbReference>
<dbReference type="AlphaFoldDB" id="A0A562T3J1"/>
<proteinExistence type="predicted"/>
<reference evidence="2 3" key="1">
    <citation type="submission" date="2019-07" db="EMBL/GenBank/DDBJ databases">
        <title>Genomic Encyclopedia of Archaeal and Bacterial Type Strains, Phase II (KMG-II): from individual species to whole genera.</title>
        <authorList>
            <person name="Goeker M."/>
        </authorList>
    </citation>
    <scope>NUCLEOTIDE SEQUENCE [LARGE SCALE GENOMIC DNA]</scope>
    <source>
        <strain evidence="2 3">ATCC BAA-252</strain>
    </source>
</reference>
<dbReference type="CDD" id="cd08916">
    <property type="entry name" value="TrHb3_P"/>
    <property type="match status" value="1"/>
</dbReference>
<evidence type="ECO:0000313" key="3">
    <source>
        <dbReference type="Proteomes" id="UP000320593"/>
    </source>
</evidence>
<sequence length="164" mass="18238">MAQANTSLTKGQTQEPDRKRTQFSAVDEAAIAVLVEEFYRTVRRDPRLGEIFERRLAGKWDEHQGKMQLFWQSVLLKNGVYKGKPVPAHLKQKELVGDDYALWLDVFRAVVSGLFEEQPAAEIIGRAERIAQSLWLASFGVAGSQPPAALTSDAHAWGGGSCLR</sequence>
<dbReference type="GO" id="GO:0020037">
    <property type="term" value="F:heme binding"/>
    <property type="evidence" value="ECO:0007669"/>
    <property type="project" value="InterPro"/>
</dbReference>
<dbReference type="InterPro" id="IPR012292">
    <property type="entry name" value="Globin/Proto"/>
</dbReference>
<gene>
    <name evidence="2" type="ORF">JM93_02132</name>
</gene>
<accession>A0A562T3J1</accession>
<organism evidence="2 3">
    <name type="scientific">Roseibium hamelinense</name>
    <dbReference type="NCBI Taxonomy" id="150831"/>
    <lineage>
        <taxon>Bacteria</taxon>
        <taxon>Pseudomonadati</taxon>
        <taxon>Pseudomonadota</taxon>
        <taxon>Alphaproteobacteria</taxon>
        <taxon>Hyphomicrobiales</taxon>
        <taxon>Stappiaceae</taxon>
        <taxon>Roseibium</taxon>
    </lineage>
</organism>
<dbReference type="GO" id="GO:0019825">
    <property type="term" value="F:oxygen binding"/>
    <property type="evidence" value="ECO:0007669"/>
    <property type="project" value="InterPro"/>
</dbReference>
<dbReference type="Proteomes" id="UP000320593">
    <property type="component" value="Unassembled WGS sequence"/>
</dbReference>
<evidence type="ECO:0000313" key="2">
    <source>
        <dbReference type="EMBL" id="TWI87566.1"/>
    </source>
</evidence>
<comment type="caution">
    <text evidence="2">The sequence shown here is derived from an EMBL/GenBank/DDBJ whole genome shotgun (WGS) entry which is preliminary data.</text>
</comment>
<protein>
    <submittedName>
        <fullName evidence="2">Hemoglobin</fullName>
    </submittedName>
</protein>
<dbReference type="Gene3D" id="1.10.490.10">
    <property type="entry name" value="Globins"/>
    <property type="match status" value="1"/>
</dbReference>